<dbReference type="FunFam" id="1.25.40.10:FF:000344">
    <property type="entry name" value="Pentatricopeptide repeat-containing protein"/>
    <property type="match status" value="1"/>
</dbReference>
<name>A0AA38GEJ8_TAXCH</name>
<dbReference type="InterPro" id="IPR011990">
    <property type="entry name" value="TPR-like_helical_dom_sf"/>
</dbReference>
<protein>
    <recommendedName>
        <fullName evidence="5">Pentatricopeptide repeat-containing protein</fullName>
    </recommendedName>
</protein>
<comment type="caution">
    <text evidence="3">The sequence shown here is derived from an EMBL/GenBank/DDBJ whole genome shotgun (WGS) entry which is preliminary data.</text>
</comment>
<feature type="repeat" description="PPR" evidence="2">
    <location>
        <begin position="236"/>
        <end position="270"/>
    </location>
</feature>
<dbReference type="SUPFAM" id="SSF48452">
    <property type="entry name" value="TPR-like"/>
    <property type="match status" value="1"/>
</dbReference>
<dbReference type="GO" id="GO:0003723">
    <property type="term" value="F:RNA binding"/>
    <property type="evidence" value="ECO:0007669"/>
    <property type="project" value="InterPro"/>
</dbReference>
<proteinExistence type="predicted"/>
<dbReference type="PROSITE" id="PS51375">
    <property type="entry name" value="PPR"/>
    <property type="match status" value="4"/>
</dbReference>
<dbReference type="OMA" id="FEYLCST"/>
<sequence length="396" mass="44449">MQRKGIRPDSFALSAILSACAKMASLQLGKELHGSILRSGFECDVVVGSGIVDMYVKSRSLEDACKVFDQIPERDVVTWTSMIAGYAQEGGIDEALRLFEKMPERNVVSWTAMIVAYVRDQRVDKARKLFEEMPERNVVSWNAMVAGYGQNGRVDMALDMQMVLRGVKPDPDTFSSVIPSCAQLATLQQGKEIHEDIIRSGFQSDAFVGSALVDMYAKCGSIEDARKMFDKMPRQNMVSWTAMIVGYAMHGSSEEALQLFEQMQGSGTQPNSITFAGVLSACCHAGLVDDGWKYFYSMSKDYQIAPSLEHYCCMVDLLGRAGNLDEAKHFVYEMPIKPNVNVWVALLAACRVHNNIKLAEHVAKNLIELEPYEFYTLCTFFEYLCSTWQVGWTWKR</sequence>
<dbReference type="Proteomes" id="UP000824469">
    <property type="component" value="Unassembled WGS sequence"/>
</dbReference>
<dbReference type="NCBIfam" id="TIGR00756">
    <property type="entry name" value="PPR"/>
    <property type="match status" value="7"/>
</dbReference>
<evidence type="ECO:0000313" key="4">
    <source>
        <dbReference type="Proteomes" id="UP000824469"/>
    </source>
</evidence>
<dbReference type="PANTHER" id="PTHR47926">
    <property type="entry name" value="PENTATRICOPEPTIDE REPEAT-CONTAINING PROTEIN"/>
    <property type="match status" value="1"/>
</dbReference>
<dbReference type="AlphaFoldDB" id="A0AA38GEJ8"/>
<accession>A0AA38GEJ8</accession>
<dbReference type="PROSITE" id="PS51257">
    <property type="entry name" value="PROKAR_LIPOPROTEIN"/>
    <property type="match status" value="1"/>
</dbReference>
<feature type="repeat" description="PPR" evidence="2">
    <location>
        <begin position="75"/>
        <end position="109"/>
    </location>
</feature>
<reference evidence="3 4" key="1">
    <citation type="journal article" date="2021" name="Nat. Plants">
        <title>The Taxus genome provides insights into paclitaxel biosynthesis.</title>
        <authorList>
            <person name="Xiong X."/>
            <person name="Gou J."/>
            <person name="Liao Q."/>
            <person name="Li Y."/>
            <person name="Zhou Q."/>
            <person name="Bi G."/>
            <person name="Li C."/>
            <person name="Du R."/>
            <person name="Wang X."/>
            <person name="Sun T."/>
            <person name="Guo L."/>
            <person name="Liang H."/>
            <person name="Lu P."/>
            <person name="Wu Y."/>
            <person name="Zhang Z."/>
            <person name="Ro D.K."/>
            <person name="Shang Y."/>
            <person name="Huang S."/>
            <person name="Yan J."/>
        </authorList>
    </citation>
    <scope>NUCLEOTIDE SEQUENCE [LARGE SCALE GENOMIC DNA]</scope>
    <source>
        <strain evidence="3">Ta-2019</strain>
    </source>
</reference>
<feature type="repeat" description="PPR" evidence="2">
    <location>
        <begin position="205"/>
        <end position="235"/>
    </location>
</feature>
<evidence type="ECO:0008006" key="5">
    <source>
        <dbReference type="Google" id="ProtNLM"/>
    </source>
</evidence>
<feature type="repeat" description="PPR" evidence="2">
    <location>
        <begin position="137"/>
        <end position="171"/>
    </location>
</feature>
<dbReference type="Pfam" id="PF13041">
    <property type="entry name" value="PPR_2"/>
    <property type="match status" value="2"/>
</dbReference>
<dbReference type="GO" id="GO:0009451">
    <property type="term" value="P:RNA modification"/>
    <property type="evidence" value="ECO:0007669"/>
    <property type="project" value="InterPro"/>
</dbReference>
<organism evidence="3 4">
    <name type="scientific">Taxus chinensis</name>
    <name type="common">Chinese yew</name>
    <name type="synonym">Taxus wallichiana var. chinensis</name>
    <dbReference type="NCBI Taxonomy" id="29808"/>
    <lineage>
        <taxon>Eukaryota</taxon>
        <taxon>Viridiplantae</taxon>
        <taxon>Streptophyta</taxon>
        <taxon>Embryophyta</taxon>
        <taxon>Tracheophyta</taxon>
        <taxon>Spermatophyta</taxon>
        <taxon>Pinopsida</taxon>
        <taxon>Pinidae</taxon>
        <taxon>Conifers II</taxon>
        <taxon>Cupressales</taxon>
        <taxon>Taxaceae</taxon>
        <taxon>Taxus</taxon>
    </lineage>
</organism>
<dbReference type="Pfam" id="PF01535">
    <property type="entry name" value="PPR"/>
    <property type="match status" value="3"/>
</dbReference>
<dbReference type="Gene3D" id="1.25.40.10">
    <property type="entry name" value="Tetratricopeptide repeat domain"/>
    <property type="match status" value="3"/>
</dbReference>
<dbReference type="InterPro" id="IPR002885">
    <property type="entry name" value="PPR_rpt"/>
</dbReference>
<dbReference type="InterPro" id="IPR046960">
    <property type="entry name" value="PPR_At4g14850-like_plant"/>
</dbReference>
<keyword evidence="1" id="KW-0677">Repeat</keyword>
<dbReference type="EMBL" id="JAHRHJ020000004">
    <property type="protein sequence ID" value="KAH9320380.1"/>
    <property type="molecule type" value="Genomic_DNA"/>
</dbReference>
<gene>
    <name evidence="3" type="ORF">KI387_043976</name>
</gene>
<dbReference type="FunFam" id="1.25.40.10:FF:000090">
    <property type="entry name" value="Pentatricopeptide repeat-containing protein, chloroplastic"/>
    <property type="match status" value="1"/>
</dbReference>
<evidence type="ECO:0000256" key="1">
    <source>
        <dbReference type="ARBA" id="ARBA00022737"/>
    </source>
</evidence>
<evidence type="ECO:0000313" key="3">
    <source>
        <dbReference type="EMBL" id="KAH9320380.1"/>
    </source>
</evidence>
<evidence type="ECO:0000256" key="2">
    <source>
        <dbReference type="PROSITE-ProRule" id="PRU00708"/>
    </source>
</evidence>
<keyword evidence="4" id="KW-1185">Reference proteome</keyword>